<dbReference type="EMBL" id="JAHKNI010000002">
    <property type="protein sequence ID" value="MBU3061084.1"/>
    <property type="molecule type" value="Genomic_DNA"/>
</dbReference>
<dbReference type="InterPro" id="IPR002347">
    <property type="entry name" value="SDR_fam"/>
</dbReference>
<dbReference type="Proteomes" id="UP000733379">
    <property type="component" value="Unassembled WGS sequence"/>
</dbReference>
<dbReference type="CDD" id="cd05233">
    <property type="entry name" value="SDR_c"/>
    <property type="match status" value="1"/>
</dbReference>
<gene>
    <name evidence="4" type="ORF">KO481_06060</name>
</gene>
<comment type="caution">
    <text evidence="4">The sequence shown here is derived from an EMBL/GenBank/DDBJ whole genome shotgun (WGS) entry which is preliminary data.</text>
</comment>
<proteinExistence type="inferred from homology"/>
<protein>
    <submittedName>
        <fullName evidence="4">SDR family oxidoreductase</fullName>
    </submittedName>
</protein>
<evidence type="ECO:0000256" key="1">
    <source>
        <dbReference type="ARBA" id="ARBA00006484"/>
    </source>
</evidence>
<feature type="region of interest" description="Disordered" evidence="3">
    <location>
        <begin position="1"/>
        <end position="46"/>
    </location>
</feature>
<evidence type="ECO:0000313" key="4">
    <source>
        <dbReference type="EMBL" id="MBU3061084.1"/>
    </source>
</evidence>
<dbReference type="Gene3D" id="3.40.50.720">
    <property type="entry name" value="NAD(P)-binding Rossmann-like Domain"/>
    <property type="match status" value="1"/>
</dbReference>
<evidence type="ECO:0000256" key="2">
    <source>
        <dbReference type="ARBA" id="ARBA00023002"/>
    </source>
</evidence>
<dbReference type="PRINTS" id="PR00080">
    <property type="entry name" value="SDRFAMILY"/>
</dbReference>
<comment type="similarity">
    <text evidence="1">Belongs to the short-chain dehydrogenases/reductases (SDR) family.</text>
</comment>
<organism evidence="4 5">
    <name type="scientific">Nocardia albiluteola</name>
    <dbReference type="NCBI Taxonomy" id="2842303"/>
    <lineage>
        <taxon>Bacteria</taxon>
        <taxon>Bacillati</taxon>
        <taxon>Actinomycetota</taxon>
        <taxon>Actinomycetes</taxon>
        <taxon>Mycobacteriales</taxon>
        <taxon>Nocardiaceae</taxon>
        <taxon>Nocardia</taxon>
    </lineage>
</organism>
<keyword evidence="2" id="KW-0560">Oxidoreductase</keyword>
<dbReference type="NCBIfam" id="NF005880">
    <property type="entry name" value="PRK07831.1"/>
    <property type="match status" value="1"/>
</dbReference>
<dbReference type="Pfam" id="PF13561">
    <property type="entry name" value="adh_short_C2"/>
    <property type="match status" value="1"/>
</dbReference>
<reference evidence="4 5" key="1">
    <citation type="submission" date="2021-06" db="EMBL/GenBank/DDBJ databases">
        <title>Actinomycetes sequencing.</title>
        <authorList>
            <person name="Shan Q."/>
        </authorList>
    </citation>
    <scope>NUCLEOTIDE SEQUENCE [LARGE SCALE GENOMIC DNA]</scope>
    <source>
        <strain evidence="4 5">NEAU-G5</strain>
    </source>
</reference>
<dbReference type="PANTHER" id="PTHR24321">
    <property type="entry name" value="DEHYDROGENASES, SHORT CHAIN"/>
    <property type="match status" value="1"/>
</dbReference>
<name>A0ABS6ASS1_9NOCA</name>
<keyword evidence="5" id="KW-1185">Reference proteome</keyword>
<sequence length="309" mass="32815">MAAPVPVQPRRHPLRRLERGAAQRHLRARAGPAPRSPLNSPKGYTVSDLSVAPEPISGHGLLTGRVAVITAAAGTGIGSSTARRMLDEGADVVVSDWHERRLKQTEQELAAAFPQRRVASVVCDVTSTEQVDELIAASVNALGRIDIMVNNAGLGGETPVVDMTDEQWDRVLDITLNGTFRCTRAALGYFRSAGHGGVIVNNASVLGWRAQYGQAHYAAAKAGVMALTRCSAVEAAELGVRINAVAPSIARHPFLDKVSSTELLDRLAGQEAFGRAAEPWEVAATIAMLASDYTSYMTGEIVSVSSQRA</sequence>
<dbReference type="InterPro" id="IPR036291">
    <property type="entry name" value="NAD(P)-bd_dom_sf"/>
</dbReference>
<dbReference type="SUPFAM" id="SSF51735">
    <property type="entry name" value="NAD(P)-binding Rossmann-fold domains"/>
    <property type="match status" value="1"/>
</dbReference>
<dbReference type="PRINTS" id="PR00081">
    <property type="entry name" value="GDHRDH"/>
</dbReference>
<dbReference type="PANTHER" id="PTHR24321:SF8">
    <property type="entry name" value="ESTRADIOL 17-BETA-DEHYDROGENASE 8-RELATED"/>
    <property type="match status" value="1"/>
</dbReference>
<evidence type="ECO:0000313" key="5">
    <source>
        <dbReference type="Proteomes" id="UP000733379"/>
    </source>
</evidence>
<accession>A0ABS6ASS1</accession>
<evidence type="ECO:0000256" key="3">
    <source>
        <dbReference type="SAM" id="MobiDB-lite"/>
    </source>
</evidence>